<name>A0A7Y9YFU8_9ACTN</name>
<dbReference type="InterPro" id="IPR024516">
    <property type="entry name" value="Mce_C"/>
</dbReference>
<dbReference type="Proteomes" id="UP000537326">
    <property type="component" value="Unassembled WGS sequence"/>
</dbReference>
<feature type="region of interest" description="Disordered" evidence="1">
    <location>
        <begin position="298"/>
        <end position="333"/>
    </location>
</feature>
<dbReference type="InterPro" id="IPR003399">
    <property type="entry name" value="Mce/MlaD"/>
</dbReference>
<feature type="domain" description="Mammalian cell entry C-terminal" evidence="3">
    <location>
        <begin position="66"/>
        <end position="248"/>
    </location>
</feature>
<dbReference type="NCBIfam" id="TIGR00996">
    <property type="entry name" value="Mtu_fam_mce"/>
    <property type="match status" value="1"/>
</dbReference>
<keyword evidence="5" id="KW-1185">Reference proteome</keyword>
<dbReference type="PANTHER" id="PTHR33371:SF15">
    <property type="entry name" value="LIPOPROTEIN LPRN"/>
    <property type="match status" value="1"/>
</dbReference>
<dbReference type="PANTHER" id="PTHR33371">
    <property type="entry name" value="INTERMEMBRANE PHOSPHOLIPID TRANSPORT SYSTEM BINDING PROTEIN MLAD-RELATED"/>
    <property type="match status" value="1"/>
</dbReference>
<reference evidence="4 5" key="1">
    <citation type="submission" date="2020-07" db="EMBL/GenBank/DDBJ databases">
        <title>Sequencing the genomes of 1000 actinobacteria strains.</title>
        <authorList>
            <person name="Klenk H.-P."/>
        </authorList>
    </citation>
    <scope>NUCLEOTIDE SEQUENCE [LARGE SCALE GENOMIC DNA]</scope>
    <source>
        <strain evidence="4 5">DSM 18248</strain>
    </source>
</reference>
<accession>A0A7Y9YFU8</accession>
<evidence type="ECO:0000313" key="4">
    <source>
        <dbReference type="EMBL" id="NYI11461.1"/>
    </source>
</evidence>
<dbReference type="GO" id="GO:0005576">
    <property type="term" value="C:extracellular region"/>
    <property type="evidence" value="ECO:0007669"/>
    <property type="project" value="TreeGrafter"/>
</dbReference>
<proteinExistence type="predicted"/>
<evidence type="ECO:0000313" key="5">
    <source>
        <dbReference type="Proteomes" id="UP000537326"/>
    </source>
</evidence>
<dbReference type="InterPro" id="IPR005693">
    <property type="entry name" value="Mce"/>
</dbReference>
<feature type="domain" description="Mce/MlaD" evidence="2">
    <location>
        <begin position="3"/>
        <end position="57"/>
    </location>
</feature>
<protein>
    <submittedName>
        <fullName evidence="4">Phospholipid/cholesterol/gamma-HCH transport system substrate-binding protein</fullName>
    </submittedName>
</protein>
<dbReference type="EMBL" id="JACBZI010000001">
    <property type="protein sequence ID" value="NYI11461.1"/>
    <property type="molecule type" value="Genomic_DNA"/>
</dbReference>
<evidence type="ECO:0000259" key="2">
    <source>
        <dbReference type="Pfam" id="PF02470"/>
    </source>
</evidence>
<dbReference type="InterPro" id="IPR052336">
    <property type="entry name" value="MlaD_Phospholipid_Transporter"/>
</dbReference>
<evidence type="ECO:0000256" key="1">
    <source>
        <dbReference type="SAM" id="MobiDB-lite"/>
    </source>
</evidence>
<dbReference type="AlphaFoldDB" id="A0A7Y9YFU8"/>
<comment type="caution">
    <text evidence="4">The sequence shown here is derived from an EMBL/GenBank/DDBJ whole genome shotgun (WGS) entry which is preliminary data.</text>
</comment>
<gene>
    <name evidence="4" type="ORF">BKA05_002976</name>
</gene>
<evidence type="ECO:0000259" key="3">
    <source>
        <dbReference type="Pfam" id="PF11887"/>
    </source>
</evidence>
<dbReference type="Pfam" id="PF02470">
    <property type="entry name" value="MlaD"/>
    <property type="match status" value="1"/>
</dbReference>
<dbReference type="Pfam" id="PF11887">
    <property type="entry name" value="Mce4_CUP1"/>
    <property type="match status" value="1"/>
</dbReference>
<organism evidence="4 5">
    <name type="scientific">Nocardioides marinus</name>
    <dbReference type="NCBI Taxonomy" id="374514"/>
    <lineage>
        <taxon>Bacteria</taxon>
        <taxon>Bacillati</taxon>
        <taxon>Actinomycetota</taxon>
        <taxon>Actinomycetes</taxon>
        <taxon>Propionibacteriales</taxon>
        <taxon>Nocardioidaceae</taxon>
        <taxon>Nocardioides</taxon>
    </lineage>
</organism>
<sequence length="333" mass="34724">MKLDGVKVGVVSSVELADDYAARAVLTIEPAAEIPRQATASIEQTSLLGEKYIELESPAAGPPDAMREGEVIPLSRTGAGVEVETLLSGASALLNGGGIGQLEVVTRELNLALQGREKTVRTGLRDLDAVVATLNGRRGDIVRAIDGLDQFSRTVAADRGVVESALDELPSGIEALAGQRRALTQALAELDGLGQVASRVIGRTKADTVANLRLLDPILTEIAKAAPSFFDTLDTLLTYPFARNIYGGIAGDYVQLSGELEIDLAALLRDGFGPGPALGDPEPRIQCGQFGSNCVRGPLTPVPESAGRTKQSSPPPDVMGGRELLEGLGGLGR</sequence>